<evidence type="ECO:0000256" key="5">
    <source>
        <dbReference type="HAMAP-Rule" id="MF_01201"/>
    </source>
</evidence>
<dbReference type="SUPFAM" id="SSF50621">
    <property type="entry name" value="Alanine racemase C-terminal domain-like"/>
    <property type="match status" value="1"/>
</dbReference>
<accession>A0A504JIQ3</accession>
<dbReference type="PRINTS" id="PR00992">
    <property type="entry name" value="ALARACEMASE"/>
</dbReference>
<dbReference type="Pfam" id="PF01168">
    <property type="entry name" value="Ala_racemase_N"/>
    <property type="match status" value="1"/>
</dbReference>
<dbReference type="EMBL" id="VFWZ01000002">
    <property type="protein sequence ID" value="TPN87728.1"/>
    <property type="molecule type" value="Genomic_DNA"/>
</dbReference>
<dbReference type="InterPro" id="IPR029066">
    <property type="entry name" value="PLP-binding_barrel"/>
</dbReference>
<dbReference type="PANTHER" id="PTHR30511">
    <property type="entry name" value="ALANINE RACEMASE"/>
    <property type="match status" value="1"/>
</dbReference>
<name>A0A504JIQ3_9FLAO</name>
<organism evidence="9 10">
    <name type="scientific">Aquimarina algicola</name>
    <dbReference type="NCBI Taxonomy" id="2589995"/>
    <lineage>
        <taxon>Bacteria</taxon>
        <taxon>Pseudomonadati</taxon>
        <taxon>Bacteroidota</taxon>
        <taxon>Flavobacteriia</taxon>
        <taxon>Flavobacteriales</taxon>
        <taxon>Flavobacteriaceae</taxon>
        <taxon>Aquimarina</taxon>
    </lineage>
</organism>
<feature type="modified residue" description="N6-(pyridoxal phosphate)lysine" evidence="5 6">
    <location>
        <position position="38"/>
    </location>
</feature>
<feature type="active site" description="Proton acceptor; specific for L-alanine" evidence="5">
    <location>
        <position position="264"/>
    </location>
</feature>
<dbReference type="SMART" id="SM01005">
    <property type="entry name" value="Ala_racemase_C"/>
    <property type="match status" value="1"/>
</dbReference>
<dbReference type="NCBIfam" id="TIGR00492">
    <property type="entry name" value="alr"/>
    <property type="match status" value="1"/>
</dbReference>
<keyword evidence="3 5" id="KW-0663">Pyridoxal phosphate</keyword>
<dbReference type="SUPFAM" id="SSF51419">
    <property type="entry name" value="PLP-binding barrel"/>
    <property type="match status" value="1"/>
</dbReference>
<comment type="cofactor">
    <cofactor evidence="2 5 6">
        <name>pyridoxal 5'-phosphate</name>
        <dbReference type="ChEBI" id="CHEBI:597326"/>
    </cofactor>
</comment>
<dbReference type="OrthoDB" id="9801978at2"/>
<evidence type="ECO:0000256" key="3">
    <source>
        <dbReference type="ARBA" id="ARBA00022898"/>
    </source>
</evidence>
<dbReference type="PANTHER" id="PTHR30511:SF0">
    <property type="entry name" value="ALANINE RACEMASE, CATABOLIC-RELATED"/>
    <property type="match status" value="1"/>
</dbReference>
<dbReference type="InterPro" id="IPR001608">
    <property type="entry name" value="Ala_racemase_N"/>
</dbReference>
<dbReference type="UniPathway" id="UPA00042">
    <property type="reaction ID" value="UER00497"/>
</dbReference>
<evidence type="ECO:0000256" key="1">
    <source>
        <dbReference type="ARBA" id="ARBA00000316"/>
    </source>
</evidence>
<comment type="catalytic activity">
    <reaction evidence="1 5">
        <text>L-alanine = D-alanine</text>
        <dbReference type="Rhea" id="RHEA:20249"/>
        <dbReference type="ChEBI" id="CHEBI:57416"/>
        <dbReference type="ChEBI" id="CHEBI:57972"/>
        <dbReference type="EC" id="5.1.1.1"/>
    </reaction>
</comment>
<feature type="binding site" evidence="5 7">
    <location>
        <position position="136"/>
    </location>
    <ligand>
        <name>substrate</name>
    </ligand>
</feature>
<evidence type="ECO:0000313" key="10">
    <source>
        <dbReference type="Proteomes" id="UP000315540"/>
    </source>
</evidence>
<evidence type="ECO:0000256" key="4">
    <source>
        <dbReference type="ARBA" id="ARBA00023235"/>
    </source>
</evidence>
<feature type="binding site" evidence="5 7">
    <location>
        <position position="313"/>
    </location>
    <ligand>
        <name>substrate</name>
    </ligand>
</feature>
<protein>
    <recommendedName>
        <fullName evidence="5">Alanine racemase</fullName>
        <ecNumber evidence="5">5.1.1.1</ecNumber>
    </recommendedName>
</protein>
<keyword evidence="10" id="KW-1185">Reference proteome</keyword>
<dbReference type="InterPro" id="IPR000821">
    <property type="entry name" value="Ala_racemase"/>
</dbReference>
<dbReference type="RefSeq" id="WP_140592368.1">
    <property type="nucleotide sequence ID" value="NZ_VFWZ01000002.1"/>
</dbReference>
<dbReference type="InterPro" id="IPR009006">
    <property type="entry name" value="Ala_racemase/Decarboxylase_C"/>
</dbReference>
<comment type="similarity">
    <text evidence="5">Belongs to the alanine racemase family.</text>
</comment>
<comment type="caution">
    <text evidence="9">The sequence shown here is derived from an EMBL/GenBank/DDBJ whole genome shotgun (WGS) entry which is preliminary data.</text>
</comment>
<evidence type="ECO:0000256" key="7">
    <source>
        <dbReference type="PIRSR" id="PIRSR600821-52"/>
    </source>
</evidence>
<proteinExistence type="inferred from homology"/>
<reference evidence="9 10" key="1">
    <citation type="submission" date="2019-06" db="EMBL/GenBank/DDBJ databases">
        <authorList>
            <person name="Meng X."/>
        </authorList>
    </citation>
    <scope>NUCLEOTIDE SEQUENCE [LARGE SCALE GENOMIC DNA]</scope>
    <source>
        <strain evidence="9 10">M625</strain>
    </source>
</reference>
<dbReference type="EC" id="5.1.1.1" evidence="5"/>
<comment type="pathway">
    <text evidence="5">Amino-acid biosynthesis; D-alanine biosynthesis; D-alanine from L-alanine: step 1/1.</text>
</comment>
<dbReference type="AlphaFoldDB" id="A0A504JIQ3"/>
<dbReference type="GO" id="GO:0005829">
    <property type="term" value="C:cytosol"/>
    <property type="evidence" value="ECO:0007669"/>
    <property type="project" value="TreeGrafter"/>
</dbReference>
<feature type="domain" description="Alanine racemase C-terminal" evidence="8">
    <location>
        <begin position="243"/>
        <end position="367"/>
    </location>
</feature>
<dbReference type="GO" id="GO:0030170">
    <property type="term" value="F:pyridoxal phosphate binding"/>
    <property type="evidence" value="ECO:0007669"/>
    <property type="project" value="UniProtKB-UniRule"/>
</dbReference>
<feature type="active site" description="Proton acceptor; specific for D-alanine" evidence="5">
    <location>
        <position position="38"/>
    </location>
</feature>
<dbReference type="Gene3D" id="2.40.37.10">
    <property type="entry name" value="Lyase, Ornithine Decarboxylase, Chain A, domain 1"/>
    <property type="match status" value="1"/>
</dbReference>
<evidence type="ECO:0000256" key="2">
    <source>
        <dbReference type="ARBA" id="ARBA00001933"/>
    </source>
</evidence>
<dbReference type="GO" id="GO:0008784">
    <property type="term" value="F:alanine racemase activity"/>
    <property type="evidence" value="ECO:0007669"/>
    <property type="project" value="UniProtKB-UniRule"/>
</dbReference>
<evidence type="ECO:0000259" key="8">
    <source>
        <dbReference type="SMART" id="SM01005"/>
    </source>
</evidence>
<sequence length="370" mass="41161">MSSVQETVLEINLNHLTHNFEYLKSKVDPKVKMLAVVKASGYGSDAVIIAKHLEKLKVDYLAVAYAAEGITLRKAGIKTPVLVLHPQPVNFSKIIEYHLTPSIYSIRTLHEFISSVTLAKQQQYPVHLKMNSGLNRIGFGKNNLETLIKTIKATPAIKVEALLSHLAASEDNLEKEFTFDQIKVFKELANQIINSIGYTPILHQSNTSGILNYPEAHFDMVRSGIGLYGYGNDAKFDQHLKPIASLKSVISQIHELQKGESVGYNRAFIAKEFTRKATIPIGHADGISRQYGNKNGFVIINNKKAYIVGNVCMDMIMVDITTIDCQEGDEVIFFDPKHSAAQVAEYSGTISYELLTAISPRVKRLVIEDN</sequence>
<dbReference type="InterPro" id="IPR011079">
    <property type="entry name" value="Ala_racemase_C"/>
</dbReference>
<dbReference type="Gene3D" id="3.20.20.10">
    <property type="entry name" value="Alanine racemase"/>
    <property type="match status" value="1"/>
</dbReference>
<evidence type="ECO:0000256" key="6">
    <source>
        <dbReference type="PIRSR" id="PIRSR600821-50"/>
    </source>
</evidence>
<dbReference type="FunFam" id="3.20.20.10:FF:000002">
    <property type="entry name" value="Alanine racemase"/>
    <property type="match status" value="1"/>
</dbReference>
<evidence type="ECO:0000313" key="9">
    <source>
        <dbReference type="EMBL" id="TPN87728.1"/>
    </source>
</evidence>
<dbReference type="Proteomes" id="UP000315540">
    <property type="component" value="Unassembled WGS sequence"/>
</dbReference>
<dbReference type="Pfam" id="PF00842">
    <property type="entry name" value="Ala_racemase_C"/>
    <property type="match status" value="1"/>
</dbReference>
<dbReference type="GO" id="GO:0030632">
    <property type="term" value="P:D-alanine biosynthetic process"/>
    <property type="evidence" value="ECO:0007669"/>
    <property type="project" value="UniProtKB-UniRule"/>
</dbReference>
<comment type="function">
    <text evidence="5">Catalyzes the interconversion of L-alanine and D-alanine. May also act on other amino acids.</text>
</comment>
<dbReference type="HAMAP" id="MF_01201">
    <property type="entry name" value="Ala_racemase"/>
    <property type="match status" value="1"/>
</dbReference>
<keyword evidence="4 5" id="KW-0413">Isomerase</keyword>
<dbReference type="CDD" id="cd00430">
    <property type="entry name" value="PLPDE_III_AR"/>
    <property type="match status" value="1"/>
</dbReference>
<gene>
    <name evidence="9" type="primary">alr</name>
    <name evidence="9" type="ORF">FHK87_09125</name>
</gene>